<evidence type="ECO:0000313" key="2">
    <source>
        <dbReference type="EMBL" id="KAF7488798.1"/>
    </source>
</evidence>
<evidence type="ECO:0000256" key="1">
    <source>
        <dbReference type="SAM" id="MobiDB-lite"/>
    </source>
</evidence>
<dbReference type="AlphaFoldDB" id="A0A834R7J2"/>
<evidence type="ECO:0000313" key="4">
    <source>
        <dbReference type="Proteomes" id="UP000070412"/>
    </source>
</evidence>
<feature type="region of interest" description="Disordered" evidence="1">
    <location>
        <begin position="119"/>
        <end position="145"/>
    </location>
</feature>
<dbReference type="Proteomes" id="UP000070412">
    <property type="component" value="Unassembled WGS sequence"/>
</dbReference>
<name>A0A834R7J2_SARSC</name>
<feature type="compositionally biased region" description="Basic and acidic residues" evidence="1">
    <location>
        <begin position="136"/>
        <end position="145"/>
    </location>
</feature>
<reference evidence="2" key="2">
    <citation type="submission" date="2020-01" db="EMBL/GenBank/DDBJ databases">
        <authorList>
            <person name="Korhonen P.K.K."/>
            <person name="Guangxu M.G."/>
            <person name="Wang T.W."/>
            <person name="Stroehlein A.J.S."/>
            <person name="Young N.D."/>
            <person name="Ang C.-S.A."/>
            <person name="Fernando D.W.F."/>
            <person name="Lu H.L."/>
            <person name="Taylor S.T."/>
            <person name="Ehtesham M.E.M."/>
            <person name="Najaraj S.H.N."/>
            <person name="Harsha G.H.G."/>
            <person name="Madugundu A.M."/>
            <person name="Renuse S.R."/>
            <person name="Holt D.H."/>
            <person name="Pandey A.P."/>
            <person name="Papenfuss A.P."/>
            <person name="Gasser R.B.G."/>
            <person name="Fischer K.F."/>
        </authorList>
    </citation>
    <scope>NUCLEOTIDE SEQUENCE</scope>
    <source>
        <strain evidence="2">SSS_KF_BRIS2020</strain>
    </source>
</reference>
<accession>A0A834R7J2</accession>
<organism evidence="2">
    <name type="scientific">Sarcoptes scabiei</name>
    <name type="common">Itch mite</name>
    <name type="synonym">Acarus scabiei</name>
    <dbReference type="NCBI Taxonomy" id="52283"/>
    <lineage>
        <taxon>Eukaryota</taxon>
        <taxon>Metazoa</taxon>
        <taxon>Ecdysozoa</taxon>
        <taxon>Arthropoda</taxon>
        <taxon>Chelicerata</taxon>
        <taxon>Arachnida</taxon>
        <taxon>Acari</taxon>
        <taxon>Acariformes</taxon>
        <taxon>Sarcoptiformes</taxon>
        <taxon>Astigmata</taxon>
        <taxon>Psoroptidia</taxon>
        <taxon>Sarcoptoidea</taxon>
        <taxon>Sarcoptidae</taxon>
        <taxon>Sarcoptinae</taxon>
        <taxon>Sarcoptes</taxon>
    </lineage>
</organism>
<gene>
    <name evidence="2" type="ORF">SSS_1347</name>
</gene>
<protein>
    <submittedName>
        <fullName evidence="2 3">Uncharacterized protein</fullName>
    </submittedName>
</protein>
<proteinExistence type="predicted"/>
<keyword evidence="4" id="KW-1185">Reference proteome</keyword>
<dbReference type="EMBL" id="WVUK01000065">
    <property type="protein sequence ID" value="KAF7488798.1"/>
    <property type="molecule type" value="Genomic_DNA"/>
</dbReference>
<reference evidence="4" key="1">
    <citation type="journal article" date="2020" name="PLoS Negl. Trop. Dis.">
        <title>High-quality nuclear genome for Sarcoptes scabiei-A critical resource for a neglected parasite.</title>
        <authorList>
            <person name="Korhonen P.K."/>
            <person name="Gasser R.B."/>
            <person name="Ma G."/>
            <person name="Wang T."/>
            <person name="Stroehlein A.J."/>
            <person name="Young N.D."/>
            <person name="Ang C.S."/>
            <person name="Fernando D.D."/>
            <person name="Lu H.C."/>
            <person name="Taylor S."/>
            <person name="Reynolds S.L."/>
            <person name="Mofiz E."/>
            <person name="Najaraj S.H."/>
            <person name="Gowda H."/>
            <person name="Madugundu A."/>
            <person name="Renuse S."/>
            <person name="Holt D."/>
            <person name="Pandey A."/>
            <person name="Papenfuss A.T."/>
            <person name="Fischer K."/>
        </authorList>
    </citation>
    <scope>NUCLEOTIDE SEQUENCE [LARGE SCALE GENOMIC DNA]</scope>
</reference>
<evidence type="ECO:0000313" key="3">
    <source>
        <dbReference type="EnsemblMetazoa" id="KAF7488798.1"/>
    </source>
</evidence>
<reference evidence="3" key="3">
    <citation type="submission" date="2022-06" db="UniProtKB">
        <authorList>
            <consortium name="EnsemblMetazoa"/>
        </authorList>
    </citation>
    <scope>IDENTIFICATION</scope>
</reference>
<dbReference type="EnsemblMetazoa" id="SSS_1347s_mrna">
    <property type="protein sequence ID" value="KAF7488798.1"/>
    <property type="gene ID" value="SSS_1347"/>
</dbReference>
<sequence>MIQSDRNSSRPHQMCSNRSKLSNTLHHHPQREQQCCSVDDLDIDSTPTSCTPSIIVENFISPSFVSDDDEDQINRHRNDLRDHSCSSVDSNIESRNNRNKIDYNSIKQFHHHHHRINRIQSNRSKEDSESSFSVKHNNDRNQCEDHTPQRFNQYAATCLYVFDQETFPRKVCLQMISNPYPFQYIQSVQLVVIFIRFYFKLFAY</sequence>
<dbReference type="OrthoDB" id="8195947at2759"/>